<dbReference type="EMBL" id="AJWJ01000669">
    <property type="protein sequence ID" value="KAF2069404.1"/>
    <property type="molecule type" value="Genomic_DNA"/>
</dbReference>
<keyword evidence="3" id="KW-1185">Reference proteome</keyword>
<feature type="domain" description="DUF6314" evidence="1">
    <location>
        <begin position="8"/>
        <end position="166"/>
    </location>
</feature>
<evidence type="ECO:0000313" key="3">
    <source>
        <dbReference type="Proteomes" id="UP000695562"/>
    </source>
</evidence>
<reference evidence="2" key="1">
    <citation type="submission" date="2020-01" db="EMBL/GenBank/DDBJ databases">
        <title>Development of genomics and gene disruption for Polysphondylium violaceum indicates a role for the polyketide synthase stlB in stalk morphogenesis.</title>
        <authorList>
            <person name="Narita B."/>
            <person name="Kawabe Y."/>
            <person name="Kin K."/>
            <person name="Saito T."/>
            <person name="Gibbs R."/>
            <person name="Kuspa A."/>
            <person name="Muzny D."/>
            <person name="Queller D."/>
            <person name="Richards S."/>
            <person name="Strassman J."/>
            <person name="Sucgang R."/>
            <person name="Worley K."/>
            <person name="Schaap P."/>
        </authorList>
    </citation>
    <scope>NUCLEOTIDE SEQUENCE</scope>
    <source>
        <strain evidence="2">QSvi11</strain>
    </source>
</reference>
<gene>
    <name evidence="2" type="ORF">CYY_009278</name>
</gene>
<protein>
    <recommendedName>
        <fullName evidence="1">DUF6314 domain-containing protein</fullName>
    </recommendedName>
</protein>
<name>A0A8J4V350_9MYCE</name>
<sequence length="173" mass="19697">MFKIFQSFAGRWRIQRDIVHRTTTSIGTNSGFFSSSDSSNKCMTVNGSATFSPLIGENNTTVQDAYQYSEEGVLRQPDGQSFNVSQKYIYKLKDDIISVYFDEKPERILHTLEFKDSSLSSQVATGHHLCGCDTYDATFHFTSPQEFKIIYTVNGPKKAYTMTTKYFKLEQPS</sequence>
<evidence type="ECO:0000259" key="1">
    <source>
        <dbReference type="Pfam" id="PF19834"/>
    </source>
</evidence>
<proteinExistence type="predicted"/>
<dbReference type="Proteomes" id="UP000695562">
    <property type="component" value="Unassembled WGS sequence"/>
</dbReference>
<accession>A0A8J4V350</accession>
<dbReference type="Pfam" id="PF19834">
    <property type="entry name" value="DUF6314"/>
    <property type="match status" value="1"/>
</dbReference>
<dbReference type="AlphaFoldDB" id="A0A8J4V350"/>
<dbReference type="OrthoDB" id="66881at2759"/>
<comment type="caution">
    <text evidence="2">The sequence shown here is derived from an EMBL/GenBank/DDBJ whole genome shotgun (WGS) entry which is preliminary data.</text>
</comment>
<organism evidence="2 3">
    <name type="scientific">Polysphondylium violaceum</name>
    <dbReference type="NCBI Taxonomy" id="133409"/>
    <lineage>
        <taxon>Eukaryota</taxon>
        <taxon>Amoebozoa</taxon>
        <taxon>Evosea</taxon>
        <taxon>Eumycetozoa</taxon>
        <taxon>Dictyostelia</taxon>
        <taxon>Dictyosteliales</taxon>
        <taxon>Dictyosteliaceae</taxon>
        <taxon>Polysphondylium</taxon>
    </lineage>
</organism>
<dbReference type="InterPro" id="IPR045632">
    <property type="entry name" value="DUF6314"/>
</dbReference>
<evidence type="ECO:0000313" key="2">
    <source>
        <dbReference type="EMBL" id="KAF2069404.1"/>
    </source>
</evidence>